<feature type="binding site" evidence="3">
    <location>
        <position position="359"/>
    </location>
    <ligand>
        <name>CoA</name>
        <dbReference type="ChEBI" id="CHEBI:57287"/>
    </ligand>
</feature>
<accession>A0A136Q691</accession>
<dbReference type="GO" id="GO:0003986">
    <property type="term" value="F:acetyl-CoA hydrolase activity"/>
    <property type="evidence" value="ECO:0007669"/>
    <property type="project" value="TreeGrafter"/>
</dbReference>
<feature type="binding site" evidence="3">
    <location>
        <position position="379"/>
    </location>
    <ligand>
        <name>CoA</name>
        <dbReference type="ChEBI" id="CHEBI:57287"/>
    </ligand>
</feature>
<protein>
    <submittedName>
        <fullName evidence="6">Succinate CoA transferase</fullName>
    </submittedName>
</protein>
<name>A0A136Q691_9FIRM</name>
<reference evidence="6 7" key="1">
    <citation type="submission" date="2016-02" db="EMBL/GenBank/DDBJ databases">
        <authorList>
            <person name="Wen L."/>
            <person name="He K."/>
            <person name="Yang H."/>
        </authorList>
    </citation>
    <scope>NUCLEOTIDE SEQUENCE [LARGE SCALE GENOMIC DNA]</scope>
    <source>
        <strain evidence="6 7">DSM 22607</strain>
    </source>
</reference>
<dbReference type="GO" id="GO:0006084">
    <property type="term" value="P:acetyl-CoA metabolic process"/>
    <property type="evidence" value="ECO:0007669"/>
    <property type="project" value="InterPro"/>
</dbReference>
<dbReference type="OrthoDB" id="9801795at2"/>
<dbReference type="InterPro" id="IPR017821">
    <property type="entry name" value="Succinate_CoA_transferase"/>
</dbReference>
<dbReference type="AlphaFoldDB" id="A0A136Q691"/>
<dbReference type="InterPro" id="IPR026888">
    <property type="entry name" value="AcetylCoA_hyd_C"/>
</dbReference>
<feature type="binding site" evidence="3">
    <location>
        <begin position="264"/>
        <end position="268"/>
    </location>
    <ligand>
        <name>CoA</name>
        <dbReference type="ChEBI" id="CHEBI:57287"/>
    </ligand>
</feature>
<proteinExistence type="inferred from homology"/>
<feature type="binding site" evidence="3">
    <location>
        <position position="383"/>
    </location>
    <ligand>
        <name>CoA</name>
        <dbReference type="ChEBI" id="CHEBI:57287"/>
    </ligand>
</feature>
<dbReference type="KEGG" id="cmiu:B1H56_01430"/>
<feature type="binding site" evidence="3">
    <location>
        <position position="403"/>
    </location>
    <ligand>
        <name>CoA</name>
        <dbReference type="ChEBI" id="CHEBI:57287"/>
    </ligand>
</feature>
<dbReference type="EMBL" id="LSZW01000047">
    <property type="protein sequence ID" value="KXK66149.1"/>
    <property type="molecule type" value="Genomic_DNA"/>
</dbReference>
<dbReference type="PANTHER" id="PTHR43609:SF1">
    <property type="entry name" value="ACETYL-COA HYDROLASE"/>
    <property type="match status" value="1"/>
</dbReference>
<dbReference type="InterPro" id="IPR037171">
    <property type="entry name" value="NagB/RpiA_transferase-like"/>
</dbReference>
<sequence>MNDRIKCEKYLSKVMSADEAAKLIYPNATIGMSGFTPAGHAKAVPLAIARRAEATGEKLNLTVMTGASVGDEIDGALTRSGAMKRRTPYQTNSTVRNAINAGEIDYFDVHLSQVAVWAKNGFFGDIDFAIVEIIGIDEEGHLIPSTSIGAANTYIECAKHVILEVNTTQPESLRGIHDVYTVERVPNSKPIPIIHADDRVGTDYYPCDFDKIAAIVYSDIPDKGRSVQPVDEISQKIADNIIELITKETEAGRLPVPLPPLQSGVGGVANAVLAGLKKSNFTDLKVYSEVLQDAVFDLIEAGKISFASGTSLTISPDFEEHYKANFESYRDKIMLRPQEISNHPEVIRRLGIIAMNTAIETDIYGNVNSSHINGTRIMNGIGGSGDFAQNAGLSIFMTPSTAKNGTLSCIVPFITHVDHTEHDIHFLVTEYGYADLRATTPKERARKIIDTCAHPDFRPMLHDYLDRACAQCAHKHTPQLLGEVFQGK</sequence>
<dbReference type="PATRIC" id="fig|626937.4.peg.872"/>
<dbReference type="InterPro" id="IPR038460">
    <property type="entry name" value="AcetylCoA_hyd_C_sf"/>
</dbReference>
<dbReference type="NCBIfam" id="TIGR03458">
    <property type="entry name" value="YgfH_subfam"/>
    <property type="match status" value="1"/>
</dbReference>
<organism evidence="6 7">
    <name type="scientific">Christensenella minuta</name>
    <dbReference type="NCBI Taxonomy" id="626937"/>
    <lineage>
        <taxon>Bacteria</taxon>
        <taxon>Bacillati</taxon>
        <taxon>Bacillota</taxon>
        <taxon>Clostridia</taxon>
        <taxon>Christensenellales</taxon>
        <taxon>Christensenellaceae</taxon>
        <taxon>Christensenella</taxon>
    </lineage>
</organism>
<evidence type="ECO:0000256" key="2">
    <source>
        <dbReference type="PIRSR" id="PIRSR617821-1"/>
    </source>
</evidence>
<comment type="similarity">
    <text evidence="1">Belongs to the acetyl-CoA hydrolase/transferase family.</text>
</comment>
<dbReference type="Gene3D" id="3.30.750.70">
    <property type="entry name" value="4-hydroxybutyrate coenzyme like domains"/>
    <property type="match status" value="1"/>
</dbReference>
<dbReference type="InterPro" id="IPR003702">
    <property type="entry name" value="ActCoA_hydro_N"/>
</dbReference>
<evidence type="ECO:0000313" key="6">
    <source>
        <dbReference type="EMBL" id="KXK66149.1"/>
    </source>
</evidence>
<dbReference type="Pfam" id="PF02550">
    <property type="entry name" value="AcetylCoA_hydro"/>
    <property type="match status" value="1"/>
</dbReference>
<dbReference type="GO" id="GO:0008775">
    <property type="term" value="F:acetate CoA-transferase activity"/>
    <property type="evidence" value="ECO:0007669"/>
    <property type="project" value="InterPro"/>
</dbReference>
<dbReference type="Proteomes" id="UP000070366">
    <property type="component" value="Unassembled WGS sequence"/>
</dbReference>
<dbReference type="Gene3D" id="3.40.1080.20">
    <property type="entry name" value="Acetyl-CoA hydrolase/transferase C-terminal domain"/>
    <property type="match status" value="1"/>
</dbReference>
<dbReference type="InterPro" id="IPR046433">
    <property type="entry name" value="ActCoA_hydro"/>
</dbReference>
<evidence type="ECO:0000259" key="4">
    <source>
        <dbReference type="Pfam" id="PF02550"/>
    </source>
</evidence>
<gene>
    <name evidence="6" type="ORF">HMPREF3293_00885</name>
</gene>
<evidence type="ECO:0000256" key="3">
    <source>
        <dbReference type="PIRSR" id="PIRSR617821-2"/>
    </source>
</evidence>
<evidence type="ECO:0000256" key="1">
    <source>
        <dbReference type="ARBA" id="ARBA00009632"/>
    </source>
</evidence>
<dbReference type="STRING" id="626937.HMPREF3293_00885"/>
<dbReference type="FunFam" id="3.40.1080.20:FF:000001">
    <property type="entry name" value="Acetyl-CoA hydrolase Ach1"/>
    <property type="match status" value="1"/>
</dbReference>
<feature type="domain" description="Acetyl-CoA hydrolase/transferase C-terminal" evidence="5">
    <location>
        <begin position="330"/>
        <end position="464"/>
    </location>
</feature>
<dbReference type="GO" id="GO:0006083">
    <property type="term" value="P:acetate metabolic process"/>
    <property type="evidence" value="ECO:0007669"/>
    <property type="project" value="InterPro"/>
</dbReference>
<feature type="active site" description="5-glutamyl coenzyme A thioester intermediate" evidence="2">
    <location>
        <position position="289"/>
    </location>
</feature>
<dbReference type="PANTHER" id="PTHR43609">
    <property type="entry name" value="ACETYL-COA HYDROLASE"/>
    <property type="match status" value="1"/>
</dbReference>
<comment type="caution">
    <text evidence="6">The sequence shown here is derived from an EMBL/GenBank/DDBJ whole genome shotgun (WGS) entry which is preliminary data.</text>
</comment>
<keyword evidence="6" id="KW-0808">Transferase</keyword>
<dbReference type="Pfam" id="PF13336">
    <property type="entry name" value="AcetylCoA_hyd_C"/>
    <property type="match status" value="1"/>
</dbReference>
<dbReference type="RefSeq" id="WP_066520242.1">
    <property type="nucleotide sequence ID" value="NZ_CABMOF010000003.1"/>
</dbReference>
<keyword evidence="7" id="KW-1185">Reference proteome</keyword>
<dbReference type="Gene3D" id="3.40.1080.10">
    <property type="entry name" value="Glutaconate Coenzyme A-transferase"/>
    <property type="match status" value="1"/>
</dbReference>
<feature type="domain" description="Acetyl-CoA hydrolase/transferase N-terminal" evidence="4">
    <location>
        <begin position="8"/>
        <end position="216"/>
    </location>
</feature>
<evidence type="ECO:0000259" key="5">
    <source>
        <dbReference type="Pfam" id="PF13336"/>
    </source>
</evidence>
<dbReference type="SUPFAM" id="SSF100950">
    <property type="entry name" value="NagB/RpiA/CoA transferase-like"/>
    <property type="match status" value="2"/>
</dbReference>
<evidence type="ECO:0000313" key="7">
    <source>
        <dbReference type="Proteomes" id="UP000070366"/>
    </source>
</evidence>